<keyword evidence="1" id="KW-0812">Transmembrane</keyword>
<dbReference type="EMBL" id="FNFU01000006">
    <property type="protein sequence ID" value="SDK43507.1"/>
    <property type="molecule type" value="Genomic_DNA"/>
</dbReference>
<dbReference type="RefSeq" id="WP_092322844.1">
    <property type="nucleotide sequence ID" value="NZ_FNFU01000006.1"/>
</dbReference>
<evidence type="ECO:0000256" key="1">
    <source>
        <dbReference type="SAM" id="Phobius"/>
    </source>
</evidence>
<name>A0A1G9BVR8_9MICO</name>
<feature type="transmembrane region" description="Helical" evidence="1">
    <location>
        <begin position="213"/>
        <end position="233"/>
    </location>
</feature>
<keyword evidence="3" id="KW-1185">Reference proteome</keyword>
<gene>
    <name evidence="2" type="ORF">SAMN05216282_10646</name>
</gene>
<dbReference type="AlphaFoldDB" id="A0A1G9BVR8"/>
<protein>
    <recommendedName>
        <fullName evidence="4">Glycosyltransferase RgtA/B/C/D-like domain-containing protein</fullName>
    </recommendedName>
</protein>
<feature type="transmembrane region" description="Helical" evidence="1">
    <location>
        <begin position="185"/>
        <end position="201"/>
    </location>
</feature>
<feature type="transmembrane region" description="Helical" evidence="1">
    <location>
        <begin position="352"/>
        <end position="371"/>
    </location>
</feature>
<dbReference type="OrthoDB" id="5008120at2"/>
<evidence type="ECO:0000313" key="2">
    <source>
        <dbReference type="EMBL" id="SDK43507.1"/>
    </source>
</evidence>
<feature type="transmembrane region" description="Helical" evidence="1">
    <location>
        <begin position="317"/>
        <end position="337"/>
    </location>
</feature>
<sequence>MTLLRRAVFPLALAAVVLAHLLVAVPSLVELRLWEDEAFNLTVPLNLLRGLGYTSDGTLSGSQLTPFDPRISTGPVVLLPVAAALATGADMVLAGRSVILLFFAALLVGLWLVGSRIGGKWAGLAAVAVPLGLDANASPSPLQGPADILGEIPAAALLVFALAVLRSRPWLAGLFLGLAVQSKTIALLAAPALVLAVFLSEPGQTVRQRLRRLLPFVGMAAVPTALFALWQLIELGPAGFAVTTRHFVGFLLSGGQTGTWSPFEKLTALQSDWRLPLAVTALVALGALAHGLAAVMVLRRGGELPADVVARTPRRDLVVLLAASALGLLTWLGWWLASAHTPVWIRHPSPGLFAFVPVLAAFVVLALRVVARERQFRVRAVAIAGAAALTAVLAVQMAGHVGEVRSHTGETLTDQRRVAAEIAALRVDWLAGVWGGTVSVTVMSGAHAALVDAPDVADLPRIRHHAGLPCGSLLLAAGPYVVCEAP</sequence>
<keyword evidence="1" id="KW-0472">Membrane</keyword>
<accession>A0A1G9BVR8</accession>
<evidence type="ECO:0000313" key="3">
    <source>
        <dbReference type="Proteomes" id="UP000198701"/>
    </source>
</evidence>
<feature type="transmembrane region" description="Helical" evidence="1">
    <location>
        <begin position="275"/>
        <end position="297"/>
    </location>
</feature>
<proteinExistence type="predicted"/>
<reference evidence="2 3" key="1">
    <citation type="submission" date="2016-10" db="EMBL/GenBank/DDBJ databases">
        <authorList>
            <person name="de Groot N.N."/>
        </authorList>
    </citation>
    <scope>NUCLEOTIDE SEQUENCE [LARGE SCALE GENOMIC DNA]</scope>
    <source>
        <strain evidence="2 3">CGMCC 1.5382</strain>
    </source>
</reference>
<feature type="transmembrane region" description="Helical" evidence="1">
    <location>
        <begin position="93"/>
        <end position="113"/>
    </location>
</feature>
<feature type="transmembrane region" description="Helical" evidence="1">
    <location>
        <begin position="378"/>
        <end position="398"/>
    </location>
</feature>
<dbReference type="Proteomes" id="UP000198701">
    <property type="component" value="Unassembled WGS sequence"/>
</dbReference>
<dbReference type="STRING" id="386301.SAMN05216282_10646"/>
<keyword evidence="1" id="KW-1133">Transmembrane helix</keyword>
<organism evidence="2 3">
    <name type="scientific">Cryobacterium psychrotolerans</name>
    <dbReference type="NCBI Taxonomy" id="386301"/>
    <lineage>
        <taxon>Bacteria</taxon>
        <taxon>Bacillati</taxon>
        <taxon>Actinomycetota</taxon>
        <taxon>Actinomycetes</taxon>
        <taxon>Micrococcales</taxon>
        <taxon>Microbacteriaceae</taxon>
        <taxon>Cryobacterium</taxon>
    </lineage>
</organism>
<evidence type="ECO:0008006" key="4">
    <source>
        <dbReference type="Google" id="ProtNLM"/>
    </source>
</evidence>